<keyword evidence="1" id="KW-1133">Transmembrane helix</keyword>
<reference evidence="3" key="1">
    <citation type="journal article" date="2019" name="Int. J. Syst. Evol. Microbiol.">
        <title>The Global Catalogue of Microorganisms (GCM) 10K type strain sequencing project: providing services to taxonomists for standard genome sequencing and annotation.</title>
        <authorList>
            <consortium name="The Broad Institute Genomics Platform"/>
            <consortium name="The Broad Institute Genome Sequencing Center for Infectious Disease"/>
            <person name="Wu L."/>
            <person name="Ma J."/>
        </authorList>
    </citation>
    <scope>NUCLEOTIDE SEQUENCE [LARGE SCALE GENOMIC DNA]</scope>
    <source>
        <strain evidence="3">CECT 7649</strain>
    </source>
</reference>
<keyword evidence="1" id="KW-0812">Transmembrane</keyword>
<comment type="caution">
    <text evidence="2">The sequence shown here is derived from an EMBL/GenBank/DDBJ whole genome shotgun (WGS) entry which is preliminary data.</text>
</comment>
<protein>
    <submittedName>
        <fullName evidence="2">DUF2218 domain-containing protein</fullName>
    </submittedName>
</protein>
<proteinExistence type="predicted"/>
<sequence>MPSLEANIETERASRYLVQFCEHATAMGGRGAHVPRMHLHGEMSRRDVRVDAQWSDTEGTVTLTPWGRCVLRADGNALRVNIEAVDENGLREIQDIVTRDLDRFSRRDPLVVTWRRSGTNDPVRTTEAEGVASGRRGISRVPVSMQGIILALAGALAIVLHLGLAGTFLSAAPWAGLAVNAVLVIVVVKVALIALFRFRLHRRRRATEASADAPVGEGG</sequence>
<name>A0ABW2P2E9_9ACTN</name>
<feature type="transmembrane region" description="Helical" evidence="1">
    <location>
        <begin position="174"/>
        <end position="196"/>
    </location>
</feature>
<dbReference type="Proteomes" id="UP001596496">
    <property type="component" value="Unassembled WGS sequence"/>
</dbReference>
<gene>
    <name evidence="2" type="ORF">ACFQSB_08365</name>
</gene>
<feature type="transmembrane region" description="Helical" evidence="1">
    <location>
        <begin position="148"/>
        <end position="168"/>
    </location>
</feature>
<evidence type="ECO:0000256" key="1">
    <source>
        <dbReference type="SAM" id="Phobius"/>
    </source>
</evidence>
<evidence type="ECO:0000313" key="2">
    <source>
        <dbReference type="EMBL" id="MFC7382215.1"/>
    </source>
</evidence>
<dbReference type="Gene3D" id="3.30.310.50">
    <property type="entry name" value="Alpha-D-phosphohexomutase, C-terminal domain"/>
    <property type="match status" value="1"/>
</dbReference>
<evidence type="ECO:0000313" key="3">
    <source>
        <dbReference type="Proteomes" id="UP001596496"/>
    </source>
</evidence>
<keyword evidence="1" id="KW-0472">Membrane</keyword>
<keyword evidence="3" id="KW-1185">Reference proteome</keyword>
<dbReference type="InterPro" id="IPR014543">
    <property type="entry name" value="UCP028291"/>
</dbReference>
<dbReference type="Pfam" id="PF09981">
    <property type="entry name" value="DUF2218"/>
    <property type="match status" value="1"/>
</dbReference>
<dbReference type="EMBL" id="JBHTCG010000004">
    <property type="protein sequence ID" value="MFC7382215.1"/>
    <property type="molecule type" value="Genomic_DNA"/>
</dbReference>
<dbReference type="RefSeq" id="WP_380825384.1">
    <property type="nucleotide sequence ID" value="NZ_JBHTCG010000004.1"/>
</dbReference>
<organism evidence="2 3">
    <name type="scientific">Sphaerisporangium rhizosphaerae</name>
    <dbReference type="NCBI Taxonomy" id="2269375"/>
    <lineage>
        <taxon>Bacteria</taxon>
        <taxon>Bacillati</taxon>
        <taxon>Actinomycetota</taxon>
        <taxon>Actinomycetes</taxon>
        <taxon>Streptosporangiales</taxon>
        <taxon>Streptosporangiaceae</taxon>
        <taxon>Sphaerisporangium</taxon>
    </lineage>
</organism>
<accession>A0ABW2P2E9</accession>